<feature type="region of interest" description="Disordered" evidence="1">
    <location>
        <begin position="127"/>
        <end position="193"/>
    </location>
</feature>
<dbReference type="AlphaFoldDB" id="A0A5C3QT10"/>
<proteinExistence type="predicted"/>
<dbReference type="Proteomes" id="UP000305067">
    <property type="component" value="Unassembled WGS sequence"/>
</dbReference>
<name>A0A5C3QT10_9AGAR</name>
<keyword evidence="3" id="KW-1185">Reference proteome</keyword>
<sequence>MAAFQPIQPPTTEVPPLKDSEHIKDTIVAVEEQPEQGAAAVEVAKYDDEEVPSLKQEDAPVSLQPTEVEVTKVPVPEVHGAVLETPSFEAPTTDLATKDVTLSADTTKISRFQRRLLLTATTCRTAVSPRHPSRAPPLPLPTEWTRFMASQPPRTKQARSPPPKAVTRMKLPRERWRPASSTRRSTPPSPTQF</sequence>
<feature type="region of interest" description="Disordered" evidence="1">
    <location>
        <begin position="1"/>
        <end position="20"/>
    </location>
</feature>
<evidence type="ECO:0000256" key="1">
    <source>
        <dbReference type="SAM" id="MobiDB-lite"/>
    </source>
</evidence>
<dbReference type="EMBL" id="ML178819">
    <property type="protein sequence ID" value="TFL03970.1"/>
    <property type="molecule type" value="Genomic_DNA"/>
</dbReference>
<organism evidence="2 3">
    <name type="scientific">Pterulicium gracile</name>
    <dbReference type="NCBI Taxonomy" id="1884261"/>
    <lineage>
        <taxon>Eukaryota</taxon>
        <taxon>Fungi</taxon>
        <taxon>Dikarya</taxon>
        <taxon>Basidiomycota</taxon>
        <taxon>Agaricomycotina</taxon>
        <taxon>Agaricomycetes</taxon>
        <taxon>Agaricomycetidae</taxon>
        <taxon>Agaricales</taxon>
        <taxon>Pleurotineae</taxon>
        <taxon>Pterulaceae</taxon>
        <taxon>Pterulicium</taxon>
    </lineage>
</organism>
<accession>A0A5C3QT10</accession>
<evidence type="ECO:0000313" key="3">
    <source>
        <dbReference type="Proteomes" id="UP000305067"/>
    </source>
</evidence>
<gene>
    <name evidence="2" type="ORF">BDV98DRAFT_354412</name>
</gene>
<reference evidence="2 3" key="1">
    <citation type="journal article" date="2019" name="Nat. Ecol. Evol.">
        <title>Megaphylogeny resolves global patterns of mushroom evolution.</title>
        <authorList>
            <person name="Varga T."/>
            <person name="Krizsan K."/>
            <person name="Foldi C."/>
            <person name="Dima B."/>
            <person name="Sanchez-Garcia M."/>
            <person name="Sanchez-Ramirez S."/>
            <person name="Szollosi G.J."/>
            <person name="Szarkandi J.G."/>
            <person name="Papp V."/>
            <person name="Albert L."/>
            <person name="Andreopoulos W."/>
            <person name="Angelini C."/>
            <person name="Antonin V."/>
            <person name="Barry K.W."/>
            <person name="Bougher N.L."/>
            <person name="Buchanan P."/>
            <person name="Buyck B."/>
            <person name="Bense V."/>
            <person name="Catcheside P."/>
            <person name="Chovatia M."/>
            <person name="Cooper J."/>
            <person name="Damon W."/>
            <person name="Desjardin D."/>
            <person name="Finy P."/>
            <person name="Geml J."/>
            <person name="Haridas S."/>
            <person name="Hughes K."/>
            <person name="Justo A."/>
            <person name="Karasinski D."/>
            <person name="Kautmanova I."/>
            <person name="Kiss B."/>
            <person name="Kocsube S."/>
            <person name="Kotiranta H."/>
            <person name="LaButti K.M."/>
            <person name="Lechner B.E."/>
            <person name="Liimatainen K."/>
            <person name="Lipzen A."/>
            <person name="Lukacs Z."/>
            <person name="Mihaltcheva S."/>
            <person name="Morgado L.N."/>
            <person name="Niskanen T."/>
            <person name="Noordeloos M.E."/>
            <person name="Ohm R.A."/>
            <person name="Ortiz-Santana B."/>
            <person name="Ovrebo C."/>
            <person name="Racz N."/>
            <person name="Riley R."/>
            <person name="Savchenko A."/>
            <person name="Shiryaev A."/>
            <person name="Soop K."/>
            <person name="Spirin V."/>
            <person name="Szebenyi C."/>
            <person name="Tomsovsky M."/>
            <person name="Tulloss R.E."/>
            <person name="Uehling J."/>
            <person name="Grigoriev I.V."/>
            <person name="Vagvolgyi C."/>
            <person name="Papp T."/>
            <person name="Martin F.M."/>
            <person name="Miettinen O."/>
            <person name="Hibbett D.S."/>
            <person name="Nagy L.G."/>
        </authorList>
    </citation>
    <scope>NUCLEOTIDE SEQUENCE [LARGE SCALE GENOMIC DNA]</scope>
    <source>
        <strain evidence="2 3">CBS 309.79</strain>
    </source>
</reference>
<evidence type="ECO:0000313" key="2">
    <source>
        <dbReference type="EMBL" id="TFL03970.1"/>
    </source>
</evidence>
<protein>
    <submittedName>
        <fullName evidence="2">Uncharacterized protein</fullName>
    </submittedName>
</protein>